<protein>
    <submittedName>
        <fullName evidence="3">YciI family protein</fullName>
    </submittedName>
</protein>
<gene>
    <name evidence="3" type="ORF">OL497_14450</name>
</gene>
<comment type="caution">
    <text evidence="3">The sequence shown here is derived from an EMBL/GenBank/DDBJ whole genome shotgun (WGS) entry which is preliminary data.</text>
</comment>
<dbReference type="InterPro" id="IPR011008">
    <property type="entry name" value="Dimeric_a/b-barrel"/>
</dbReference>
<dbReference type="PANTHER" id="PTHR35174">
    <property type="entry name" value="BLL7171 PROTEIN-RELATED"/>
    <property type="match status" value="1"/>
</dbReference>
<dbReference type="SUPFAM" id="SSF54909">
    <property type="entry name" value="Dimeric alpha+beta barrel"/>
    <property type="match status" value="1"/>
</dbReference>
<proteinExistence type="inferred from homology"/>
<evidence type="ECO:0000256" key="1">
    <source>
        <dbReference type="ARBA" id="ARBA00007689"/>
    </source>
</evidence>
<organism evidence="3 4">
    <name type="scientific">Chitinophaga nivalis</name>
    <dbReference type="NCBI Taxonomy" id="2991709"/>
    <lineage>
        <taxon>Bacteria</taxon>
        <taxon>Pseudomonadati</taxon>
        <taxon>Bacteroidota</taxon>
        <taxon>Chitinophagia</taxon>
        <taxon>Chitinophagales</taxon>
        <taxon>Chitinophagaceae</taxon>
        <taxon>Chitinophaga</taxon>
    </lineage>
</organism>
<dbReference type="Gene3D" id="3.30.70.1060">
    <property type="entry name" value="Dimeric alpha+beta barrel"/>
    <property type="match status" value="1"/>
</dbReference>
<name>A0ABT3IMH2_9BACT</name>
<evidence type="ECO:0000313" key="3">
    <source>
        <dbReference type="EMBL" id="MCW3485106.1"/>
    </source>
</evidence>
<evidence type="ECO:0000259" key="2">
    <source>
        <dbReference type="Pfam" id="PF03795"/>
    </source>
</evidence>
<evidence type="ECO:0000313" key="4">
    <source>
        <dbReference type="Proteomes" id="UP001207742"/>
    </source>
</evidence>
<dbReference type="RefSeq" id="WP_264731164.1">
    <property type="nucleotide sequence ID" value="NZ_JAPDNR010000001.1"/>
</dbReference>
<comment type="similarity">
    <text evidence="1">Belongs to the YciI family.</text>
</comment>
<sequence>MQTFLLIFRINDQPHANPTPEQMQERMNWLAGIAARNQLVDKGNRLAAGPAKTVKPGNIVTDGPYTEIREFISGYMLVKAADIADAVTMAQANPILKMGGSVEVRTVLLPEERG</sequence>
<reference evidence="3 4" key="1">
    <citation type="submission" date="2022-10" db="EMBL/GenBank/DDBJ databases">
        <title>Chitinophaga nivalis PC15 sp. nov., isolated from Pyeongchang county, South Korea.</title>
        <authorList>
            <person name="Trinh H.N."/>
        </authorList>
    </citation>
    <scope>NUCLEOTIDE SEQUENCE [LARGE SCALE GENOMIC DNA]</scope>
    <source>
        <strain evidence="3 4">PC14</strain>
    </source>
</reference>
<dbReference type="EMBL" id="JAPDNS010000001">
    <property type="protein sequence ID" value="MCW3485106.1"/>
    <property type="molecule type" value="Genomic_DNA"/>
</dbReference>
<dbReference type="Proteomes" id="UP001207742">
    <property type="component" value="Unassembled WGS sequence"/>
</dbReference>
<accession>A0ABT3IMH2</accession>
<feature type="domain" description="YCII-related" evidence="2">
    <location>
        <begin position="17"/>
        <end position="107"/>
    </location>
</feature>
<keyword evidence="4" id="KW-1185">Reference proteome</keyword>
<dbReference type="Pfam" id="PF03795">
    <property type="entry name" value="YCII"/>
    <property type="match status" value="1"/>
</dbReference>
<dbReference type="InterPro" id="IPR005545">
    <property type="entry name" value="YCII"/>
</dbReference>